<dbReference type="RefSeq" id="YP_010842523.1">
    <property type="nucleotide sequence ID" value="NC_079141.1"/>
</dbReference>
<evidence type="ECO:0000313" key="2">
    <source>
        <dbReference type="Proteomes" id="UP000326272"/>
    </source>
</evidence>
<organism evidence="1 2">
    <name type="scientific">Gordonia phage Gibbous</name>
    <dbReference type="NCBI Taxonomy" id="2652405"/>
    <lineage>
        <taxon>Viruses</taxon>
        <taxon>Duplodnaviria</taxon>
        <taxon>Heunggongvirae</taxon>
        <taxon>Uroviricota</taxon>
        <taxon>Caudoviricetes</taxon>
        <taxon>Aziravirus</taxon>
        <taxon>Aziravirus gibbous</taxon>
    </lineage>
</organism>
<keyword evidence="2" id="KW-1185">Reference proteome</keyword>
<proteinExistence type="predicted"/>
<dbReference type="KEGG" id="vg:80559315"/>
<dbReference type="EMBL" id="MN310549">
    <property type="protein sequence ID" value="QFG05129.1"/>
    <property type="molecule type" value="Genomic_DNA"/>
</dbReference>
<sequence>MTYPQTLQELIRIPEYRAYFRIPPKVHPSSTSTPWAVVGIAKDGRYGKVHREDFKSAFVTAKKLFQREEIRDICIFPKNTISPVPDIALTLVEPGFDWCGRCRRPSLFQRYPALHPAMKDAPVIEENQVRCYFCGIRQGFLLGHNAA</sequence>
<dbReference type="Proteomes" id="UP000326272">
    <property type="component" value="Segment"/>
</dbReference>
<gene>
    <name evidence="1" type="primary">53</name>
    <name evidence="1" type="ORF">SEA_GIBBOUS_53</name>
</gene>
<evidence type="ECO:0000313" key="1">
    <source>
        <dbReference type="EMBL" id="QFG05129.1"/>
    </source>
</evidence>
<accession>A0A5J6T3X3</accession>
<reference evidence="1 2" key="1">
    <citation type="submission" date="2019-08" db="EMBL/GenBank/DDBJ databases">
        <authorList>
            <person name="Birge L.R."/>
            <person name="Bivans L.D."/>
            <person name="Blakestad S.M."/>
            <person name="Chesley E.K."/>
            <person name="Frank J.E."/>
            <person name="Hoagland S."/>
            <person name="Hultquist J."/>
            <person name="Lee N.R."/>
            <person name="Pena P.B."/>
            <person name="Ramsey E.P."/>
            <person name="Chia C."/>
            <person name="Gurney S.M.R."/>
            <person name="Garlena R.A."/>
            <person name="Russell D.A."/>
            <person name="Pope W.H."/>
            <person name="Jacobs-Sera D."/>
            <person name="Hatfull G.F."/>
        </authorList>
    </citation>
    <scope>NUCLEOTIDE SEQUENCE [LARGE SCALE GENOMIC DNA]</scope>
</reference>
<dbReference type="GeneID" id="80559315"/>
<protein>
    <submittedName>
        <fullName evidence="1">Uncharacterized protein</fullName>
    </submittedName>
</protein>
<name>A0A5J6T3X3_9CAUD</name>